<gene>
    <name evidence="1" type="ORF">D9C73_017229</name>
</gene>
<organism evidence="1 2">
    <name type="scientific">Collichthys lucidus</name>
    <name type="common">Big head croaker</name>
    <name type="synonym">Sciaena lucida</name>
    <dbReference type="NCBI Taxonomy" id="240159"/>
    <lineage>
        <taxon>Eukaryota</taxon>
        <taxon>Metazoa</taxon>
        <taxon>Chordata</taxon>
        <taxon>Craniata</taxon>
        <taxon>Vertebrata</taxon>
        <taxon>Euteleostomi</taxon>
        <taxon>Actinopterygii</taxon>
        <taxon>Neopterygii</taxon>
        <taxon>Teleostei</taxon>
        <taxon>Neoteleostei</taxon>
        <taxon>Acanthomorphata</taxon>
        <taxon>Eupercaria</taxon>
        <taxon>Sciaenidae</taxon>
        <taxon>Collichthys</taxon>
    </lineage>
</organism>
<protein>
    <submittedName>
        <fullName evidence="1">Uncharacterized protein</fullName>
    </submittedName>
</protein>
<reference evidence="1 2" key="1">
    <citation type="submission" date="2019-01" db="EMBL/GenBank/DDBJ databases">
        <title>Genome Assembly of Collichthys lucidus.</title>
        <authorList>
            <person name="Cai M."/>
            <person name="Xiao S."/>
        </authorList>
    </citation>
    <scope>NUCLEOTIDE SEQUENCE [LARGE SCALE GENOMIC DNA]</scope>
    <source>
        <strain evidence="1">JT15FE1705JMU</strain>
        <tissue evidence="1">Muscle</tissue>
    </source>
</reference>
<keyword evidence="2" id="KW-1185">Reference proteome</keyword>
<dbReference type="EMBL" id="CM014092">
    <property type="protein sequence ID" value="TKS83119.1"/>
    <property type="molecule type" value="Genomic_DNA"/>
</dbReference>
<dbReference type="AlphaFoldDB" id="A0A4U5V629"/>
<dbReference type="Proteomes" id="UP000298787">
    <property type="component" value="Chromosome 15"/>
</dbReference>
<sequence length="150" mass="16591">MRCVCENVAGCKSLNTELTFIEVLQKLTQPVEHEQSPALIQGLQEPGMETQIFCGGTTPDGPDSNMTQIKTSAEKCLLTEDVSAPEADCDQDLAALDEGGEWLLFTSSKSEPCLDWSVAVASLPEEEKKQQPQQQQGLDMWMLMLMLRVR</sequence>
<name>A0A4U5V629_COLLU</name>
<accession>A0A4U5V629</accession>
<evidence type="ECO:0000313" key="2">
    <source>
        <dbReference type="Proteomes" id="UP000298787"/>
    </source>
</evidence>
<evidence type="ECO:0000313" key="1">
    <source>
        <dbReference type="EMBL" id="TKS83119.1"/>
    </source>
</evidence>
<proteinExistence type="predicted"/>